<gene>
    <name evidence="1" type="ORF">G7B40_021335</name>
</gene>
<evidence type="ECO:0000313" key="2">
    <source>
        <dbReference type="Proteomes" id="UP000667802"/>
    </source>
</evidence>
<reference evidence="2" key="1">
    <citation type="journal article" date="2021" name="Science">
        <title>Hunting the eagle killer: A cyanobacterial neurotoxin causes vacuolar myelinopathy.</title>
        <authorList>
            <person name="Breinlinger S."/>
            <person name="Phillips T.J."/>
            <person name="Haram B.N."/>
            <person name="Mares J."/>
            <person name="Martinez Yerena J.A."/>
            <person name="Hrouzek P."/>
            <person name="Sobotka R."/>
            <person name="Henderson W.M."/>
            <person name="Schmieder P."/>
            <person name="Williams S.M."/>
            <person name="Lauderdale J.D."/>
            <person name="Wilde H.D."/>
            <person name="Gerrin W."/>
            <person name="Kust A."/>
            <person name="Washington J.W."/>
            <person name="Wagner C."/>
            <person name="Geier B."/>
            <person name="Liebeke M."/>
            <person name="Enke H."/>
            <person name="Niedermeyer T.H.J."/>
            <person name="Wilde S.B."/>
        </authorList>
    </citation>
    <scope>NUCLEOTIDE SEQUENCE [LARGE SCALE GENOMIC DNA]</scope>
    <source>
        <strain evidence="2">Thurmond2011</strain>
    </source>
</reference>
<evidence type="ECO:0000313" key="1">
    <source>
        <dbReference type="EMBL" id="MDR9897088.1"/>
    </source>
</evidence>
<keyword evidence="2" id="KW-1185">Reference proteome</keyword>
<name>A0AAP5ICA6_9CYAN</name>
<protein>
    <submittedName>
        <fullName evidence="1">Uncharacterized protein</fullName>
    </submittedName>
</protein>
<dbReference type="EMBL" id="JAALHA020000011">
    <property type="protein sequence ID" value="MDR9897088.1"/>
    <property type="molecule type" value="Genomic_DNA"/>
</dbReference>
<dbReference type="AlphaFoldDB" id="A0AAP5ICA6"/>
<sequence length="58" mass="6665">MGHGAWGIGHGAWGMGHWAWGIGHWVMLRGETWCNPRMILYDVIGHRELVDAQRRELV</sequence>
<proteinExistence type="predicted"/>
<accession>A0AAP5ICA6</accession>
<dbReference type="Proteomes" id="UP000667802">
    <property type="component" value="Unassembled WGS sequence"/>
</dbReference>
<organism evidence="1 2">
    <name type="scientific">Aetokthonos hydrillicola Thurmond2011</name>
    <dbReference type="NCBI Taxonomy" id="2712845"/>
    <lineage>
        <taxon>Bacteria</taxon>
        <taxon>Bacillati</taxon>
        <taxon>Cyanobacteriota</taxon>
        <taxon>Cyanophyceae</taxon>
        <taxon>Nostocales</taxon>
        <taxon>Hapalosiphonaceae</taxon>
        <taxon>Aetokthonos</taxon>
    </lineage>
</organism>
<comment type="caution">
    <text evidence="1">The sequence shown here is derived from an EMBL/GenBank/DDBJ whole genome shotgun (WGS) entry which is preliminary data.</text>
</comment>